<dbReference type="EMBL" id="AM260525">
    <property type="protein sequence ID" value="CAK02139.1"/>
    <property type="molecule type" value="Genomic_DNA"/>
</dbReference>
<keyword evidence="2" id="KW-1185">Reference proteome</keyword>
<dbReference type="KEGG" id="btr:BT_1865"/>
<protein>
    <submittedName>
        <fullName evidence="1">Exodeoxyribonuclease VII large subunit</fullName>
        <ecNumber evidence="1">3.1.11.6</ecNumber>
    </submittedName>
</protein>
<proteinExistence type="predicted"/>
<dbReference type="EC" id="3.1.11.6" evidence="1"/>
<dbReference type="GO" id="GO:0008855">
    <property type="term" value="F:exodeoxyribonuclease VII activity"/>
    <property type="evidence" value="ECO:0007669"/>
    <property type="project" value="UniProtKB-EC"/>
</dbReference>
<dbReference type="Proteomes" id="UP000001592">
    <property type="component" value="Chromosome"/>
</dbReference>
<reference evidence="1 2" key="1">
    <citation type="journal article" date="2007" name="Nat. Genet.">
        <title>Genomic analysis of Bartonella identifies type IV secretion systems as host adaptability factors.</title>
        <authorList>
            <person name="Saenz H.L."/>
            <person name="Engel P."/>
            <person name="Stoeckli M.C."/>
            <person name="Lanz C."/>
            <person name="Raddatz G."/>
            <person name="Vayssier-Taussat M."/>
            <person name="Birtles R."/>
            <person name="Schuster S.C."/>
            <person name="Dehio C."/>
        </authorList>
    </citation>
    <scope>NUCLEOTIDE SEQUENCE [LARGE SCALE GENOMIC DNA]</scope>
    <source>
        <strain evidence="2">DSM 28219 / CCUG 45778 / CIP 105476 / IBS 506</strain>
    </source>
</reference>
<organism evidence="1 2">
    <name type="scientific">Bartonella tribocorum (strain DSM 28219 / CCUG 45778 / CIP 105476 / IBS 506)</name>
    <dbReference type="NCBI Taxonomy" id="382640"/>
    <lineage>
        <taxon>Bacteria</taxon>
        <taxon>Pseudomonadati</taxon>
        <taxon>Pseudomonadota</taxon>
        <taxon>Alphaproteobacteria</taxon>
        <taxon>Hyphomicrobiales</taxon>
        <taxon>Bartonellaceae</taxon>
        <taxon>Bartonella</taxon>
    </lineage>
</organism>
<evidence type="ECO:0000313" key="2">
    <source>
        <dbReference type="Proteomes" id="UP000001592"/>
    </source>
</evidence>
<sequence length="81" mass="9126">MVPMPMFPFALKDDEMQLEGVIVMGSDVKIQISSSIRGKNDQFRQITIFLRSSKYQIFIEALEATGVGVLATLFIKSKKEI</sequence>
<name>A9IXA8_BART1</name>
<dbReference type="AlphaFoldDB" id="A9IXA8"/>
<keyword evidence="1" id="KW-0378">Hydrolase</keyword>
<accession>A9IXA8</accession>
<dbReference type="HOGENOM" id="CLU_2566908_0_0_5"/>
<evidence type="ECO:0000313" key="1">
    <source>
        <dbReference type="EMBL" id="CAK02139.1"/>
    </source>
</evidence>
<gene>
    <name evidence="1" type="primary">xseA (fragment)</name>
    <name evidence="1" type="ordered locus">BT_1865</name>
</gene>